<proteinExistence type="predicted"/>
<sequence length="153" mass="17466">MPKPGYPALYEIDAVGYDLFIEYGDDFPQFCQVDVPEDMLSDDPPLPPGETALMTLGITVGFLVAPCSHTPLASDPHWEEPRWYQDMLDNYASEPLWALTVRDRILSALRSGGLNTMRANDPWMWAWNDSDPDEWDMHRVAEEAKYQDRSIEG</sequence>
<gene>
    <name evidence="1" type="ORF">KHLLAP_LOCUS7685</name>
</gene>
<protein>
    <submittedName>
        <fullName evidence="1">Uu.00g084030.m01.CDS01</fullName>
    </submittedName>
</protein>
<organism evidence="1 2">
    <name type="scientific">Anthostomella pinea</name>
    <dbReference type="NCBI Taxonomy" id="933095"/>
    <lineage>
        <taxon>Eukaryota</taxon>
        <taxon>Fungi</taxon>
        <taxon>Dikarya</taxon>
        <taxon>Ascomycota</taxon>
        <taxon>Pezizomycotina</taxon>
        <taxon>Sordariomycetes</taxon>
        <taxon>Xylariomycetidae</taxon>
        <taxon>Xylariales</taxon>
        <taxon>Xylariaceae</taxon>
        <taxon>Anthostomella</taxon>
    </lineage>
</organism>
<evidence type="ECO:0000313" key="2">
    <source>
        <dbReference type="Proteomes" id="UP001295740"/>
    </source>
</evidence>
<dbReference type="AlphaFoldDB" id="A0AAI8YJP5"/>
<reference evidence="1" key="1">
    <citation type="submission" date="2023-10" db="EMBL/GenBank/DDBJ databases">
        <authorList>
            <person name="Hackl T."/>
        </authorList>
    </citation>
    <scope>NUCLEOTIDE SEQUENCE</scope>
</reference>
<comment type="caution">
    <text evidence="1">The sequence shown here is derived from an EMBL/GenBank/DDBJ whole genome shotgun (WGS) entry which is preliminary data.</text>
</comment>
<dbReference type="Proteomes" id="UP001295740">
    <property type="component" value="Unassembled WGS sequence"/>
</dbReference>
<keyword evidence="2" id="KW-1185">Reference proteome</keyword>
<name>A0AAI8YJP5_9PEZI</name>
<dbReference type="EMBL" id="CAUWAG010000010">
    <property type="protein sequence ID" value="CAJ2507217.1"/>
    <property type="molecule type" value="Genomic_DNA"/>
</dbReference>
<evidence type="ECO:0000313" key="1">
    <source>
        <dbReference type="EMBL" id="CAJ2507217.1"/>
    </source>
</evidence>
<accession>A0AAI8YJP5</accession>